<organism evidence="3 4">
    <name type="scientific">Pycnococcus provasolii</name>
    <dbReference type="NCBI Taxonomy" id="41880"/>
    <lineage>
        <taxon>Eukaryota</taxon>
        <taxon>Viridiplantae</taxon>
        <taxon>Chlorophyta</taxon>
        <taxon>Pseudoscourfieldiophyceae</taxon>
        <taxon>Pseudoscourfieldiales</taxon>
        <taxon>Pycnococcaceae</taxon>
        <taxon>Pycnococcus</taxon>
    </lineage>
</organism>
<dbReference type="PANTHER" id="PTHR46487">
    <property type="entry name" value="DNA REPAIR PROTEIN XRCC3"/>
    <property type="match status" value="1"/>
</dbReference>
<reference evidence="3" key="1">
    <citation type="submission" date="2020-10" db="EMBL/GenBank/DDBJ databases">
        <title>Unveiling of a novel bifunctional photoreceptor, Dualchrome1, isolated from a cosmopolitan green alga.</title>
        <authorList>
            <person name="Suzuki S."/>
            <person name="Kawachi M."/>
        </authorList>
    </citation>
    <scope>NUCLEOTIDE SEQUENCE</scope>
    <source>
        <strain evidence="3">NIES 2893</strain>
    </source>
</reference>
<evidence type="ECO:0000313" key="4">
    <source>
        <dbReference type="Proteomes" id="UP000660262"/>
    </source>
</evidence>
<dbReference type="GO" id="GO:0090656">
    <property type="term" value="P:t-circle formation"/>
    <property type="evidence" value="ECO:0007669"/>
    <property type="project" value="TreeGrafter"/>
</dbReference>
<evidence type="ECO:0000259" key="2">
    <source>
        <dbReference type="SMART" id="SM00382"/>
    </source>
</evidence>
<dbReference type="EMBL" id="BNJQ01000031">
    <property type="protein sequence ID" value="GHP10828.1"/>
    <property type="molecule type" value="Genomic_DNA"/>
</dbReference>
<dbReference type="SUPFAM" id="SSF52540">
    <property type="entry name" value="P-loop containing nucleoside triphosphate hydrolases"/>
    <property type="match status" value="1"/>
</dbReference>
<feature type="domain" description="AAA+ ATPase" evidence="2">
    <location>
        <begin position="41"/>
        <end position="258"/>
    </location>
</feature>
<dbReference type="GO" id="GO:0005657">
    <property type="term" value="C:replication fork"/>
    <property type="evidence" value="ECO:0007669"/>
    <property type="project" value="TreeGrafter"/>
</dbReference>
<dbReference type="Proteomes" id="UP000660262">
    <property type="component" value="Unassembled WGS sequence"/>
</dbReference>
<gene>
    <name evidence="3" type="ORF">PPROV_000955900</name>
</gene>
<dbReference type="Gene3D" id="3.40.50.300">
    <property type="entry name" value="P-loop containing nucleotide triphosphate hydrolases"/>
    <property type="match status" value="1"/>
</dbReference>
<name>A0A830HV50_9CHLO</name>
<sequence>MAHSHGAPIGPYGASKTPPKSLRIPFLLPPIDTCLRGGLACGLVTELCGPPGASKTSLAISLLHSCVTRGVTPAAGPAAFPQPASSSSSSSSSGSDALVINTESRPTFMARIKNVFAQQDVLHMLDHVHVADSSCSKVATPSGAVTALINALTQAQTLIRQRARTKHARPIRLVVVDSVAMALGDTSTSDEEAAAARNQPRSLQTHWRVADLLKQIARDETGAPPVAVLVTNHVADAPSYAALAASPSLRAAVASKCGGGRVGGFEVQAHAGAYGVSRVVPALGLFWSQCVHVRLFVHRCAPDENAENANANENTLPLWEMHVAFAPHLPQDAVCRYTPTEISNRMKAK</sequence>
<feature type="compositionally biased region" description="Low complexity" evidence="1">
    <location>
        <begin position="78"/>
        <end position="95"/>
    </location>
</feature>
<dbReference type="InterPro" id="IPR003593">
    <property type="entry name" value="AAA+_ATPase"/>
</dbReference>
<dbReference type="PANTHER" id="PTHR46487:SF1">
    <property type="entry name" value="DNA REPAIR PROTEIN XRCC3"/>
    <property type="match status" value="1"/>
</dbReference>
<dbReference type="Pfam" id="PF13481">
    <property type="entry name" value="AAA_25"/>
    <property type="match status" value="1"/>
</dbReference>
<dbReference type="GO" id="GO:0000722">
    <property type="term" value="P:telomere maintenance via recombination"/>
    <property type="evidence" value="ECO:0007669"/>
    <property type="project" value="TreeGrafter"/>
</dbReference>
<proteinExistence type="predicted"/>
<evidence type="ECO:0000313" key="3">
    <source>
        <dbReference type="EMBL" id="GHP10828.1"/>
    </source>
</evidence>
<dbReference type="GO" id="GO:0033065">
    <property type="term" value="C:Rad51C-XRCC3 complex"/>
    <property type="evidence" value="ECO:0007669"/>
    <property type="project" value="TreeGrafter"/>
</dbReference>
<keyword evidence="4" id="KW-1185">Reference proteome</keyword>
<dbReference type="GO" id="GO:0045003">
    <property type="term" value="P:double-strand break repair via synthesis-dependent strand annealing"/>
    <property type="evidence" value="ECO:0007669"/>
    <property type="project" value="TreeGrafter"/>
</dbReference>
<comment type="caution">
    <text evidence="3">The sequence shown here is derived from an EMBL/GenBank/DDBJ whole genome shotgun (WGS) entry which is preliminary data.</text>
</comment>
<accession>A0A830HV50</accession>
<protein>
    <recommendedName>
        <fullName evidence="2">AAA+ ATPase domain-containing protein</fullName>
    </recommendedName>
</protein>
<feature type="region of interest" description="Disordered" evidence="1">
    <location>
        <begin position="78"/>
        <end position="97"/>
    </location>
</feature>
<dbReference type="OrthoDB" id="1861185at2759"/>
<dbReference type="SMART" id="SM00382">
    <property type="entry name" value="AAA"/>
    <property type="match status" value="1"/>
</dbReference>
<dbReference type="InterPro" id="IPR027417">
    <property type="entry name" value="P-loop_NTPase"/>
</dbReference>
<dbReference type="GO" id="GO:0000400">
    <property type="term" value="F:four-way junction DNA binding"/>
    <property type="evidence" value="ECO:0007669"/>
    <property type="project" value="TreeGrafter"/>
</dbReference>
<dbReference type="AlphaFoldDB" id="A0A830HV50"/>
<dbReference type="GO" id="GO:0071140">
    <property type="term" value="P:resolution of mitotic recombination intermediates"/>
    <property type="evidence" value="ECO:0007669"/>
    <property type="project" value="TreeGrafter"/>
</dbReference>
<evidence type="ECO:0000256" key="1">
    <source>
        <dbReference type="SAM" id="MobiDB-lite"/>
    </source>
</evidence>